<dbReference type="RefSeq" id="WP_133584526.1">
    <property type="nucleotide sequence ID" value="NZ_SNYV01000013.1"/>
</dbReference>
<feature type="signal peptide" evidence="1">
    <location>
        <begin position="1"/>
        <end position="25"/>
    </location>
</feature>
<accession>A0A4R6WEQ8</accession>
<reference evidence="2 3" key="1">
    <citation type="submission" date="2019-03" db="EMBL/GenBank/DDBJ databases">
        <title>Genomic Encyclopedia of Archaeal and Bacterial Type Strains, Phase II (KMG-II): from individual species to whole genera.</title>
        <authorList>
            <person name="Goeker M."/>
        </authorList>
    </citation>
    <scope>NUCLEOTIDE SEQUENCE [LARGE SCALE GENOMIC DNA]</scope>
    <source>
        <strain evidence="2 3">DSM 28353</strain>
    </source>
</reference>
<evidence type="ECO:0000313" key="3">
    <source>
        <dbReference type="Proteomes" id="UP000295292"/>
    </source>
</evidence>
<feature type="chain" id="PRO_5020256571" evidence="1">
    <location>
        <begin position="26"/>
        <end position="335"/>
    </location>
</feature>
<gene>
    <name evidence="2" type="ORF">CLV99_2272</name>
</gene>
<name>A0A4R6WEQ8_9SPHI</name>
<keyword evidence="1" id="KW-0732">Signal</keyword>
<protein>
    <submittedName>
        <fullName evidence="2">Uncharacterized protein</fullName>
    </submittedName>
</protein>
<dbReference type="SUPFAM" id="SSF101898">
    <property type="entry name" value="NHL repeat"/>
    <property type="match status" value="1"/>
</dbReference>
<organism evidence="2 3">
    <name type="scientific">Sphingobacterium yanglingense</name>
    <dbReference type="NCBI Taxonomy" id="1437280"/>
    <lineage>
        <taxon>Bacteria</taxon>
        <taxon>Pseudomonadati</taxon>
        <taxon>Bacteroidota</taxon>
        <taxon>Sphingobacteriia</taxon>
        <taxon>Sphingobacteriales</taxon>
        <taxon>Sphingobacteriaceae</taxon>
        <taxon>Sphingobacterium</taxon>
    </lineage>
</organism>
<dbReference type="EMBL" id="SNYV01000013">
    <property type="protein sequence ID" value="TDQ78292.1"/>
    <property type="molecule type" value="Genomic_DNA"/>
</dbReference>
<evidence type="ECO:0000256" key="1">
    <source>
        <dbReference type="SAM" id="SignalP"/>
    </source>
</evidence>
<dbReference type="PROSITE" id="PS51257">
    <property type="entry name" value="PROKAR_LIPOPROTEIN"/>
    <property type="match status" value="1"/>
</dbReference>
<sequence length="335" mass="35732">MNTSNKILVISKFIVLVFLLSSSCAEGVLSESPALEKSIGADFPIAITNQGAGRIQVFDSGSTNWNTSAALLWSWYPNSTNGFAASTPGWGAPSDVKLRNNSFFGGQVMAVADSRGFCALIPYPAGDTKYWSANVGLPGAGLHNLHAIELLPNGNTAVAASNGSYVRIYTSSQGISSSSYVSFTLSDAHGLLWDPANNVLWVLGGSVLTALEITGTAAAPIITEKMAFRVSLPSAGGHDLYAYYGNNDILWVTTHYGVYQFDKVSKTFTAVSGAAFGTAVKSIGNQPSGHIVQARPSTCTDGWNTNTVQYYNPSLSRTITGACFYKARVWWQEYQ</sequence>
<comment type="caution">
    <text evidence="2">The sequence shown here is derived from an EMBL/GenBank/DDBJ whole genome shotgun (WGS) entry which is preliminary data.</text>
</comment>
<proteinExistence type="predicted"/>
<keyword evidence="3" id="KW-1185">Reference proteome</keyword>
<dbReference type="AlphaFoldDB" id="A0A4R6WEQ8"/>
<dbReference type="Proteomes" id="UP000295292">
    <property type="component" value="Unassembled WGS sequence"/>
</dbReference>
<dbReference type="OrthoDB" id="1007317at2"/>
<evidence type="ECO:0000313" key="2">
    <source>
        <dbReference type="EMBL" id="TDQ78292.1"/>
    </source>
</evidence>
<dbReference type="InterPro" id="IPR045383">
    <property type="entry name" value="DUF6528"/>
</dbReference>
<dbReference type="Pfam" id="PF20138">
    <property type="entry name" value="DUF6528"/>
    <property type="match status" value="1"/>
</dbReference>